<gene>
    <name evidence="2" type="ORF">SAMN02787118_112299</name>
</gene>
<feature type="domain" description="F5/8 type C" evidence="1">
    <location>
        <begin position="1"/>
        <end position="95"/>
    </location>
</feature>
<dbReference type="Proteomes" id="UP000181942">
    <property type="component" value="Unassembled WGS sequence"/>
</dbReference>
<dbReference type="Pfam" id="PF00754">
    <property type="entry name" value="F5_F8_type_C"/>
    <property type="match status" value="1"/>
</dbReference>
<dbReference type="Gene3D" id="2.60.120.260">
    <property type="entry name" value="Galactose-binding domain-like"/>
    <property type="match status" value="1"/>
</dbReference>
<dbReference type="InterPro" id="IPR008979">
    <property type="entry name" value="Galactose-bd-like_sf"/>
</dbReference>
<dbReference type="EMBL" id="FONR01000012">
    <property type="protein sequence ID" value="SFF84689.1"/>
    <property type="molecule type" value="Genomic_DNA"/>
</dbReference>
<name>A0A1I2M1X7_9ACTN</name>
<dbReference type="AlphaFoldDB" id="A0A1I2M1X7"/>
<accession>A0A1I2M1X7</accession>
<protein>
    <submittedName>
        <fullName evidence="2">F5/8 type C domain-containing protein</fullName>
    </submittedName>
</protein>
<proteinExistence type="predicted"/>
<organism evidence="2 3">
    <name type="scientific">Streptomyces mirabilis</name>
    <dbReference type="NCBI Taxonomy" id="68239"/>
    <lineage>
        <taxon>Bacteria</taxon>
        <taxon>Bacillati</taxon>
        <taxon>Actinomycetota</taxon>
        <taxon>Actinomycetes</taxon>
        <taxon>Kitasatosporales</taxon>
        <taxon>Streptomycetaceae</taxon>
        <taxon>Streptomyces</taxon>
    </lineage>
</organism>
<evidence type="ECO:0000259" key="1">
    <source>
        <dbReference type="PROSITE" id="PS50022"/>
    </source>
</evidence>
<evidence type="ECO:0000313" key="3">
    <source>
        <dbReference type="Proteomes" id="UP000181942"/>
    </source>
</evidence>
<sequence length="95" mass="10179">MDLGSNQPARRLVLKLPPASVRQARTQTLSVLGSTDGSAYSTVVASKDYRFDPATGNTVTVTLPSGTNLRYLRLNVTANTGWSAAQFSEVEAYLS</sequence>
<reference evidence="2 3" key="1">
    <citation type="submission" date="2016-10" db="EMBL/GenBank/DDBJ databases">
        <authorList>
            <person name="de Groot N.N."/>
        </authorList>
    </citation>
    <scope>NUCLEOTIDE SEQUENCE [LARGE SCALE GENOMIC DNA]</scope>
    <source>
        <strain evidence="2 3">OK461</strain>
    </source>
</reference>
<dbReference type="PROSITE" id="PS50022">
    <property type="entry name" value="FA58C_3"/>
    <property type="match status" value="1"/>
</dbReference>
<evidence type="ECO:0000313" key="2">
    <source>
        <dbReference type="EMBL" id="SFF84689.1"/>
    </source>
</evidence>
<dbReference type="SUPFAM" id="SSF49785">
    <property type="entry name" value="Galactose-binding domain-like"/>
    <property type="match status" value="1"/>
</dbReference>
<dbReference type="InterPro" id="IPR000421">
    <property type="entry name" value="FA58C"/>
</dbReference>
<dbReference type="STRING" id="68239.GCA_000745715_01371"/>